<name>A0A8T0F6N0_ARGBR</name>
<dbReference type="GO" id="GO:0015629">
    <property type="term" value="C:actin cytoskeleton"/>
    <property type="evidence" value="ECO:0007669"/>
    <property type="project" value="TreeGrafter"/>
</dbReference>
<evidence type="ECO:0000313" key="8">
    <source>
        <dbReference type="EMBL" id="KAF8785978.1"/>
    </source>
</evidence>
<sequence>MANRGPSYGLSANVANKLAGKRDPQLEAEILQWIEANLGQKLPNGPYEEILRDGVILCNLMNKLMPGCIQKINTSGGQFKMMENINRFQEAAKKWGVPEIDVFQTVDLWERRNICQVNQCLMALGRACYSHPEYQGPPLGPKPSEENKRQFTEEQLRASEGIINLQYGTNKGANQSGQNFGNTRHIEGENMRGFPAGEKEVQGRAFVKHFGLVWKPRVATPEDLVGRIVAAGCVRDTPGIFEKVGPLPCNVDAGGLDASGKNFEPLL</sequence>
<dbReference type="EMBL" id="JABXBU010000030">
    <property type="protein sequence ID" value="KAF8785978.1"/>
    <property type="molecule type" value="Genomic_DNA"/>
</dbReference>
<dbReference type="GO" id="GO:0007015">
    <property type="term" value="P:actin filament organization"/>
    <property type="evidence" value="ECO:0007669"/>
    <property type="project" value="TreeGrafter"/>
</dbReference>
<gene>
    <name evidence="8" type="ORF">HNY73_011458</name>
</gene>
<keyword evidence="4 6" id="KW-0009">Actin-binding</keyword>
<reference evidence="8" key="1">
    <citation type="journal article" date="2020" name="bioRxiv">
        <title>Chromosome-level reference genome of the European wasp spider Argiope bruennichi: a resource for studies on range expansion and evolutionary adaptation.</title>
        <authorList>
            <person name="Sheffer M.M."/>
            <person name="Hoppe A."/>
            <person name="Krehenwinkel H."/>
            <person name="Uhl G."/>
            <person name="Kuss A.W."/>
            <person name="Jensen L."/>
            <person name="Jensen C."/>
            <person name="Gillespie R.G."/>
            <person name="Hoff K.J."/>
            <person name="Prost S."/>
        </authorList>
    </citation>
    <scope>NUCLEOTIDE SEQUENCE</scope>
</reference>
<dbReference type="PROSITE" id="PS50021">
    <property type="entry name" value="CH"/>
    <property type="match status" value="1"/>
</dbReference>
<dbReference type="PANTHER" id="PTHR47385">
    <property type="entry name" value="CALPONIN"/>
    <property type="match status" value="1"/>
</dbReference>
<evidence type="ECO:0000313" key="9">
    <source>
        <dbReference type="Proteomes" id="UP000807504"/>
    </source>
</evidence>
<dbReference type="Gene3D" id="1.10.418.10">
    <property type="entry name" value="Calponin-like domain"/>
    <property type="match status" value="1"/>
</dbReference>
<dbReference type="SMART" id="SM00033">
    <property type="entry name" value="CH"/>
    <property type="match status" value="1"/>
</dbReference>
<evidence type="ECO:0000256" key="2">
    <source>
        <dbReference type="ARBA" id="ARBA00022737"/>
    </source>
</evidence>
<evidence type="ECO:0000259" key="7">
    <source>
        <dbReference type="PROSITE" id="PS50021"/>
    </source>
</evidence>
<keyword evidence="9" id="KW-1185">Reference proteome</keyword>
<dbReference type="Proteomes" id="UP000807504">
    <property type="component" value="Unassembled WGS sequence"/>
</dbReference>
<accession>A0A8T0F6N0</accession>
<organism evidence="8 9">
    <name type="scientific">Argiope bruennichi</name>
    <name type="common">Wasp spider</name>
    <name type="synonym">Aranea bruennichi</name>
    <dbReference type="NCBI Taxonomy" id="94029"/>
    <lineage>
        <taxon>Eukaryota</taxon>
        <taxon>Metazoa</taxon>
        <taxon>Ecdysozoa</taxon>
        <taxon>Arthropoda</taxon>
        <taxon>Chelicerata</taxon>
        <taxon>Arachnida</taxon>
        <taxon>Araneae</taxon>
        <taxon>Araneomorphae</taxon>
        <taxon>Entelegynae</taxon>
        <taxon>Araneoidea</taxon>
        <taxon>Araneidae</taxon>
        <taxon>Argiope</taxon>
    </lineage>
</organism>
<evidence type="ECO:0000256" key="5">
    <source>
        <dbReference type="ARBA" id="ARBA00025109"/>
    </source>
</evidence>
<dbReference type="InterPro" id="IPR003096">
    <property type="entry name" value="SM22_calponin"/>
</dbReference>
<dbReference type="GO" id="GO:0031032">
    <property type="term" value="P:actomyosin structure organization"/>
    <property type="evidence" value="ECO:0007669"/>
    <property type="project" value="InterPro"/>
</dbReference>
<proteinExistence type="inferred from homology"/>
<dbReference type="GO" id="GO:0051015">
    <property type="term" value="F:actin filament binding"/>
    <property type="evidence" value="ECO:0007669"/>
    <property type="project" value="TreeGrafter"/>
</dbReference>
<feature type="domain" description="Calponin-homology (CH)" evidence="7">
    <location>
        <begin position="24"/>
        <end position="128"/>
    </location>
</feature>
<keyword evidence="2" id="KW-0677">Repeat</keyword>
<evidence type="ECO:0000256" key="1">
    <source>
        <dbReference type="ARBA" id="ARBA00009631"/>
    </source>
</evidence>
<evidence type="ECO:0000256" key="3">
    <source>
        <dbReference type="ARBA" id="ARBA00022860"/>
    </source>
</evidence>
<dbReference type="SUPFAM" id="SSF47576">
    <property type="entry name" value="Calponin-homology domain, CH-domain"/>
    <property type="match status" value="1"/>
</dbReference>
<dbReference type="PROSITE" id="PS51122">
    <property type="entry name" value="CALPONIN_2"/>
    <property type="match status" value="1"/>
</dbReference>
<dbReference type="CDD" id="cd21207">
    <property type="entry name" value="CH_dMP20-like"/>
    <property type="match status" value="1"/>
</dbReference>
<dbReference type="GO" id="GO:0005516">
    <property type="term" value="F:calmodulin binding"/>
    <property type="evidence" value="ECO:0007669"/>
    <property type="project" value="UniProtKB-KW"/>
</dbReference>
<reference evidence="8" key="2">
    <citation type="submission" date="2020-06" db="EMBL/GenBank/DDBJ databases">
        <authorList>
            <person name="Sheffer M."/>
        </authorList>
    </citation>
    <scope>NUCLEOTIDE SEQUENCE</scope>
</reference>
<comment type="function">
    <text evidence="5 6">Thin filament-associated protein that is implicated in the regulation and modulation of smooth muscle contraction. It is capable of binding to actin, calmodulin and tropomyosin. The interaction of calponin with actin inhibits the actomyosin Mg-ATPase activity.</text>
</comment>
<dbReference type="InterPro" id="IPR000557">
    <property type="entry name" value="Calponin_repeat"/>
</dbReference>
<dbReference type="PRINTS" id="PR00889">
    <property type="entry name" value="CALPONIN"/>
</dbReference>
<evidence type="ECO:0000256" key="4">
    <source>
        <dbReference type="ARBA" id="ARBA00023203"/>
    </source>
</evidence>
<keyword evidence="3 6" id="KW-0112">Calmodulin-binding</keyword>
<dbReference type="InterPro" id="IPR050606">
    <property type="entry name" value="Calponin-like"/>
</dbReference>
<protein>
    <recommendedName>
        <fullName evidence="6">Calponin</fullName>
    </recommendedName>
</protein>
<dbReference type="PRINTS" id="PR00888">
    <property type="entry name" value="SM22CALPONIN"/>
</dbReference>
<dbReference type="Pfam" id="PF00402">
    <property type="entry name" value="Calponin"/>
    <property type="match status" value="1"/>
</dbReference>
<evidence type="ECO:0000256" key="6">
    <source>
        <dbReference type="RuleBase" id="RU361224"/>
    </source>
</evidence>
<dbReference type="InterPro" id="IPR001997">
    <property type="entry name" value="Calponin/LIMCH1"/>
</dbReference>
<dbReference type="PROSITE" id="PS01052">
    <property type="entry name" value="CALPONIN_1"/>
    <property type="match status" value="1"/>
</dbReference>
<dbReference type="AlphaFoldDB" id="A0A8T0F6N0"/>
<dbReference type="Pfam" id="PF00307">
    <property type="entry name" value="CH"/>
    <property type="match status" value="1"/>
</dbReference>
<comment type="caution">
    <text evidence="8">The sequence shown here is derived from an EMBL/GenBank/DDBJ whole genome shotgun (WGS) entry which is preliminary data.</text>
</comment>
<dbReference type="InterPro" id="IPR001715">
    <property type="entry name" value="CH_dom"/>
</dbReference>
<dbReference type="InterPro" id="IPR036872">
    <property type="entry name" value="CH_dom_sf"/>
</dbReference>
<comment type="similarity">
    <text evidence="1 6">Belongs to the calponin family.</text>
</comment>
<dbReference type="PANTHER" id="PTHR47385:SF24">
    <property type="entry name" value="MUSCLE-SPECIFIC PROTEIN 20"/>
    <property type="match status" value="1"/>
</dbReference>